<comment type="subcellular location">
    <subcellularLocation>
        <location evidence="1">Membrane</location>
        <topology evidence="1">Multi-pass membrane protein</topology>
    </subcellularLocation>
</comment>
<keyword evidence="6 9" id="KW-0472">Membrane</keyword>
<evidence type="ECO:0000256" key="8">
    <source>
        <dbReference type="ARBA" id="ARBA00023303"/>
    </source>
</evidence>
<dbReference type="GO" id="GO:0044877">
    <property type="term" value="F:protein-containing complex binding"/>
    <property type="evidence" value="ECO:0007669"/>
    <property type="project" value="TreeGrafter"/>
</dbReference>
<keyword evidence="12" id="KW-1185">Reference proteome</keyword>
<keyword evidence="2" id="KW-0813">Transport</keyword>
<dbReference type="Gene3D" id="2.60.120.10">
    <property type="entry name" value="Jelly Rolls"/>
    <property type="match status" value="1"/>
</dbReference>
<dbReference type="InterPro" id="IPR014710">
    <property type="entry name" value="RmlC-like_jellyroll"/>
</dbReference>
<keyword evidence="3 9" id="KW-0812">Transmembrane</keyword>
<dbReference type="PROSITE" id="PS50042">
    <property type="entry name" value="CNMP_BINDING_3"/>
    <property type="match status" value="1"/>
</dbReference>
<evidence type="ECO:0000256" key="6">
    <source>
        <dbReference type="ARBA" id="ARBA00023136"/>
    </source>
</evidence>
<dbReference type="PANTHER" id="PTHR45638">
    <property type="entry name" value="CYCLIC NUCLEOTIDE-GATED CATION CHANNEL SUBUNIT A"/>
    <property type="match status" value="1"/>
</dbReference>
<dbReference type="PROSITE" id="PS00888">
    <property type="entry name" value="CNMP_BINDING_1"/>
    <property type="match status" value="1"/>
</dbReference>
<comment type="caution">
    <text evidence="11">The sequence shown here is derived from an EMBL/GenBank/DDBJ whole genome shotgun (WGS) entry which is preliminary data.</text>
</comment>
<evidence type="ECO:0000259" key="10">
    <source>
        <dbReference type="PROSITE" id="PS50042"/>
    </source>
</evidence>
<dbReference type="Pfam" id="PF00027">
    <property type="entry name" value="cNMP_binding"/>
    <property type="match status" value="1"/>
</dbReference>
<dbReference type="Gene3D" id="1.10.287.630">
    <property type="entry name" value="Helix hairpin bin"/>
    <property type="match status" value="1"/>
</dbReference>
<reference evidence="11" key="1">
    <citation type="submission" date="2021-02" db="EMBL/GenBank/DDBJ databases">
        <title>First Annotated Genome of the Yellow-green Alga Tribonema minus.</title>
        <authorList>
            <person name="Mahan K.M."/>
        </authorList>
    </citation>
    <scope>NUCLEOTIDE SEQUENCE</scope>
    <source>
        <strain evidence="11">UTEX B ZZ1240</strain>
    </source>
</reference>
<organism evidence="11 12">
    <name type="scientific">Tribonema minus</name>
    <dbReference type="NCBI Taxonomy" id="303371"/>
    <lineage>
        <taxon>Eukaryota</taxon>
        <taxon>Sar</taxon>
        <taxon>Stramenopiles</taxon>
        <taxon>Ochrophyta</taxon>
        <taxon>PX clade</taxon>
        <taxon>Xanthophyceae</taxon>
        <taxon>Tribonematales</taxon>
        <taxon>Tribonemataceae</taxon>
        <taxon>Tribonema</taxon>
    </lineage>
</organism>
<evidence type="ECO:0000256" key="1">
    <source>
        <dbReference type="ARBA" id="ARBA00004141"/>
    </source>
</evidence>
<evidence type="ECO:0000256" key="2">
    <source>
        <dbReference type="ARBA" id="ARBA00022448"/>
    </source>
</evidence>
<keyword evidence="7" id="KW-1071">Ligand-gated ion channel</keyword>
<keyword evidence="5" id="KW-0406">Ion transport</keyword>
<accession>A0A836CHC8</accession>
<dbReference type="CDD" id="cd00038">
    <property type="entry name" value="CAP_ED"/>
    <property type="match status" value="1"/>
</dbReference>
<dbReference type="Proteomes" id="UP000664859">
    <property type="component" value="Unassembled WGS sequence"/>
</dbReference>
<dbReference type="FunFam" id="1.10.287.630:FF:000001">
    <property type="entry name" value="Cyclic nucleotide-gated channel alpha 3"/>
    <property type="match status" value="1"/>
</dbReference>
<dbReference type="InterPro" id="IPR018490">
    <property type="entry name" value="cNMP-bd_dom_sf"/>
</dbReference>
<dbReference type="OrthoDB" id="421226at2759"/>
<evidence type="ECO:0000256" key="4">
    <source>
        <dbReference type="ARBA" id="ARBA00022989"/>
    </source>
</evidence>
<dbReference type="AlphaFoldDB" id="A0A836CHC8"/>
<dbReference type="GO" id="GO:0005221">
    <property type="term" value="F:intracellularly cyclic nucleotide-activated monoatomic cation channel activity"/>
    <property type="evidence" value="ECO:0007669"/>
    <property type="project" value="InterPro"/>
</dbReference>
<sequence>MSLGYLVALVVNAVIIGSAATLLSNMDTTAVAKKAQMDGINEYMRFRKVPVGLQKTIRSYYEYLWDSGQTRHNASLFSDLPNKLRLQLNVALKKSLIEKVPLFKACSPAGVIALVQNLQPHIILPNDLIIRQGEKAECMFFIAHGTVRVYVIHEQVEYYIISLHEGSFFGEIALTHYRTVRTANVRSTCFCELQASDAPAVKLQQQSSTSSLNAPEYRSL</sequence>
<feature type="transmembrane region" description="Helical" evidence="9">
    <location>
        <begin position="6"/>
        <end position="24"/>
    </location>
</feature>
<dbReference type="GO" id="GO:0016020">
    <property type="term" value="C:membrane"/>
    <property type="evidence" value="ECO:0007669"/>
    <property type="project" value="UniProtKB-SubCell"/>
</dbReference>
<dbReference type="EMBL" id="JAFCMP010000135">
    <property type="protein sequence ID" value="KAG5185258.1"/>
    <property type="molecule type" value="Genomic_DNA"/>
</dbReference>
<evidence type="ECO:0000256" key="9">
    <source>
        <dbReference type="SAM" id="Phobius"/>
    </source>
</evidence>
<dbReference type="InterPro" id="IPR000595">
    <property type="entry name" value="cNMP-bd_dom"/>
</dbReference>
<evidence type="ECO:0000256" key="3">
    <source>
        <dbReference type="ARBA" id="ARBA00022692"/>
    </source>
</evidence>
<dbReference type="InterPro" id="IPR018488">
    <property type="entry name" value="cNMP-bd_CS"/>
</dbReference>
<proteinExistence type="predicted"/>
<name>A0A836CHC8_9STRA</name>
<feature type="domain" description="Cyclic nucleotide-binding" evidence="10">
    <location>
        <begin position="102"/>
        <end position="197"/>
    </location>
</feature>
<protein>
    <submittedName>
        <fullName evidence="11">Cyclic nucleotide-binding-like protein</fullName>
    </submittedName>
</protein>
<keyword evidence="4 9" id="KW-1133">Transmembrane helix</keyword>
<evidence type="ECO:0000256" key="5">
    <source>
        <dbReference type="ARBA" id="ARBA00023065"/>
    </source>
</evidence>
<dbReference type="InterPro" id="IPR050866">
    <property type="entry name" value="CNG_cation_channel"/>
</dbReference>
<evidence type="ECO:0000256" key="7">
    <source>
        <dbReference type="ARBA" id="ARBA00023286"/>
    </source>
</evidence>
<evidence type="ECO:0000313" key="12">
    <source>
        <dbReference type="Proteomes" id="UP000664859"/>
    </source>
</evidence>
<dbReference type="SUPFAM" id="SSF51206">
    <property type="entry name" value="cAMP-binding domain-like"/>
    <property type="match status" value="1"/>
</dbReference>
<gene>
    <name evidence="11" type="ORF">JKP88DRAFT_162645</name>
</gene>
<dbReference type="PROSITE" id="PS00889">
    <property type="entry name" value="CNMP_BINDING_2"/>
    <property type="match status" value="1"/>
</dbReference>
<evidence type="ECO:0000313" key="11">
    <source>
        <dbReference type="EMBL" id="KAG5185258.1"/>
    </source>
</evidence>
<dbReference type="PANTHER" id="PTHR45638:SF11">
    <property type="entry name" value="CYCLIC NUCLEOTIDE-GATED CATION CHANNEL SUBUNIT A"/>
    <property type="match status" value="1"/>
</dbReference>
<keyword evidence="8" id="KW-0407">Ion channel</keyword>
<dbReference type="SMART" id="SM00100">
    <property type="entry name" value="cNMP"/>
    <property type="match status" value="1"/>
</dbReference>